<dbReference type="Proteomes" id="UP000525078">
    <property type="component" value="Unassembled WGS sequence"/>
</dbReference>
<sequence length="463" mass="52189">MCLTNNDMFSKEKALLYFPLSMRNINNNNIDNQNDTAPLELGSVVHSNFNKANNKIIVLDDGDDEALIFKDFRCNGVVEDEGDIAFTAPRRSGRSGGYEKEDEAAKAFDLAALKVWGKNAPINFPITNYTKDIEEMDSMSKTEYLLLIRRRSDGFAKGISCYRGVSRLSRNTCCRKWQSRMGKGKGVRGIYLGTFETEEEAAKAYDVAVIRLKGLTAATNFDHNNYDLTRIFQSKFLPIGKGASKKLRMTNVDDLLRRFKANNKKSSHKRKHTKKNKNKNNTKNKKHKLNNSSSSSSSLTSSTKKQNSSSSSSSSSSVPNYSNQNPTTFSLVNHQLIGFQSDHHHHEFFDVNKLFDDFHEPNYPVATSTNPIPSLLDQFLASIDGEYNNNNNNNNNIMNNLESSNPRPTATTTDQAGKEVAMDHDQIMMNSTYSSDDDFIDLDNFFLDISNDQDFLSFLQNPI</sequence>
<evidence type="ECO:0000256" key="6">
    <source>
        <dbReference type="SAM" id="MobiDB-lite"/>
    </source>
</evidence>
<comment type="subcellular location">
    <subcellularLocation>
        <location evidence="1">Nucleus</location>
    </subcellularLocation>
</comment>
<keyword evidence="2" id="KW-0805">Transcription regulation</keyword>
<evidence type="ECO:0000256" key="4">
    <source>
        <dbReference type="ARBA" id="ARBA00023163"/>
    </source>
</evidence>
<evidence type="ECO:0000256" key="5">
    <source>
        <dbReference type="ARBA" id="ARBA00023242"/>
    </source>
</evidence>
<feature type="compositionally biased region" description="Low complexity" evidence="6">
    <location>
        <begin position="391"/>
        <end position="400"/>
    </location>
</feature>
<dbReference type="InterPro" id="IPR001471">
    <property type="entry name" value="AP2/ERF_dom"/>
</dbReference>
<dbReference type="CDD" id="cd00018">
    <property type="entry name" value="AP2"/>
    <property type="match status" value="1"/>
</dbReference>
<feature type="compositionally biased region" description="Basic residues" evidence="6">
    <location>
        <begin position="259"/>
        <end position="289"/>
    </location>
</feature>
<feature type="compositionally biased region" description="Polar residues" evidence="6">
    <location>
        <begin position="401"/>
        <end position="413"/>
    </location>
</feature>
<dbReference type="SUPFAM" id="SSF54171">
    <property type="entry name" value="DNA-binding domain"/>
    <property type="match status" value="2"/>
</dbReference>
<reference evidence="8 9" key="1">
    <citation type="journal article" date="2020" name="bioRxiv">
        <title>Sequence and annotation of 42 cannabis genomes reveals extensive copy number variation in cannabinoid synthesis and pathogen resistance genes.</title>
        <authorList>
            <person name="Mckernan K.J."/>
            <person name="Helbert Y."/>
            <person name="Kane L.T."/>
            <person name="Ebling H."/>
            <person name="Zhang L."/>
            <person name="Liu B."/>
            <person name="Eaton Z."/>
            <person name="Mclaughlin S."/>
            <person name="Kingan S."/>
            <person name="Baybayan P."/>
            <person name="Concepcion G."/>
            <person name="Jordan M."/>
            <person name="Riva A."/>
            <person name="Barbazuk W."/>
            <person name="Harkins T."/>
        </authorList>
    </citation>
    <scope>NUCLEOTIDE SEQUENCE [LARGE SCALE GENOMIC DNA]</scope>
    <source>
        <strain evidence="9">cv. Jamaican Lion 4</strain>
        <tissue evidence="8">Leaf</tissue>
    </source>
</reference>
<evidence type="ECO:0000259" key="7">
    <source>
        <dbReference type="PROSITE" id="PS51032"/>
    </source>
</evidence>
<keyword evidence="4" id="KW-0804">Transcription</keyword>
<keyword evidence="3" id="KW-0238">DNA-binding</keyword>
<dbReference type="AlphaFoldDB" id="A0A7J6F0N0"/>
<feature type="domain" description="AP2/ERF" evidence="7">
    <location>
        <begin position="96"/>
        <end position="125"/>
    </location>
</feature>
<dbReference type="PROSITE" id="PS51032">
    <property type="entry name" value="AP2_ERF"/>
    <property type="match status" value="2"/>
</dbReference>
<name>A0A7J6F0N0_CANSA</name>
<keyword evidence="5" id="KW-0539">Nucleus</keyword>
<dbReference type="GO" id="GO:0003677">
    <property type="term" value="F:DNA binding"/>
    <property type="evidence" value="ECO:0007669"/>
    <property type="project" value="UniProtKB-KW"/>
</dbReference>
<dbReference type="InterPro" id="IPR016177">
    <property type="entry name" value="DNA-bd_dom_sf"/>
</dbReference>
<feature type="domain" description="AP2/ERF" evidence="7">
    <location>
        <begin position="161"/>
        <end position="222"/>
    </location>
</feature>
<evidence type="ECO:0000256" key="3">
    <source>
        <dbReference type="ARBA" id="ARBA00023125"/>
    </source>
</evidence>
<dbReference type="GO" id="GO:0005634">
    <property type="term" value="C:nucleus"/>
    <property type="evidence" value="ECO:0007669"/>
    <property type="project" value="UniProtKB-SubCell"/>
</dbReference>
<feature type="region of interest" description="Disordered" evidence="6">
    <location>
        <begin position="259"/>
        <end position="322"/>
    </location>
</feature>
<organism evidence="8 9">
    <name type="scientific">Cannabis sativa</name>
    <name type="common">Hemp</name>
    <name type="synonym">Marijuana</name>
    <dbReference type="NCBI Taxonomy" id="3483"/>
    <lineage>
        <taxon>Eukaryota</taxon>
        <taxon>Viridiplantae</taxon>
        <taxon>Streptophyta</taxon>
        <taxon>Embryophyta</taxon>
        <taxon>Tracheophyta</taxon>
        <taxon>Spermatophyta</taxon>
        <taxon>Magnoliopsida</taxon>
        <taxon>eudicotyledons</taxon>
        <taxon>Gunneridae</taxon>
        <taxon>Pentapetalae</taxon>
        <taxon>rosids</taxon>
        <taxon>fabids</taxon>
        <taxon>Rosales</taxon>
        <taxon>Cannabaceae</taxon>
        <taxon>Cannabis</taxon>
    </lineage>
</organism>
<protein>
    <recommendedName>
        <fullName evidence="7">AP2/ERF domain-containing protein</fullName>
    </recommendedName>
</protein>
<dbReference type="SMART" id="SM00380">
    <property type="entry name" value="AP2"/>
    <property type="match status" value="2"/>
</dbReference>
<evidence type="ECO:0000313" key="8">
    <source>
        <dbReference type="EMBL" id="KAF4364253.1"/>
    </source>
</evidence>
<evidence type="ECO:0000256" key="1">
    <source>
        <dbReference type="ARBA" id="ARBA00004123"/>
    </source>
</evidence>
<accession>A0A7J6F0N0</accession>
<gene>
    <name evidence="8" type="ORF">F8388_000205</name>
</gene>
<dbReference type="InterPro" id="IPR036955">
    <property type="entry name" value="AP2/ERF_dom_sf"/>
</dbReference>
<comment type="caution">
    <text evidence="8">The sequence shown here is derived from an EMBL/GenBank/DDBJ whole genome shotgun (WGS) entry which is preliminary data.</text>
</comment>
<dbReference type="PANTHER" id="PTHR32467:SF241">
    <property type="entry name" value="OS01G0899800 PROTEIN"/>
    <property type="match status" value="1"/>
</dbReference>
<evidence type="ECO:0000313" key="9">
    <source>
        <dbReference type="Proteomes" id="UP000525078"/>
    </source>
</evidence>
<dbReference type="GO" id="GO:0003700">
    <property type="term" value="F:DNA-binding transcription factor activity"/>
    <property type="evidence" value="ECO:0007669"/>
    <property type="project" value="InterPro"/>
</dbReference>
<dbReference type="PANTHER" id="PTHR32467">
    <property type="entry name" value="AP2-LIKE ETHYLENE-RESPONSIVE TRANSCRIPTION FACTOR"/>
    <property type="match status" value="1"/>
</dbReference>
<feature type="region of interest" description="Disordered" evidence="6">
    <location>
        <begin position="391"/>
        <end position="413"/>
    </location>
</feature>
<feature type="compositionally biased region" description="Low complexity" evidence="6">
    <location>
        <begin position="290"/>
        <end position="317"/>
    </location>
</feature>
<proteinExistence type="predicted"/>
<evidence type="ECO:0000256" key="2">
    <source>
        <dbReference type="ARBA" id="ARBA00023015"/>
    </source>
</evidence>
<dbReference type="EMBL" id="JAATIP010000168">
    <property type="protein sequence ID" value="KAF4364253.1"/>
    <property type="molecule type" value="Genomic_DNA"/>
</dbReference>
<dbReference type="Gene3D" id="3.30.730.10">
    <property type="entry name" value="AP2/ERF domain"/>
    <property type="match status" value="2"/>
</dbReference>